<dbReference type="GO" id="GO:0051287">
    <property type="term" value="F:NAD binding"/>
    <property type="evidence" value="ECO:0007669"/>
    <property type="project" value="UniProtKB-UniRule"/>
</dbReference>
<dbReference type="EMBL" id="PPHD01002915">
    <property type="protein sequence ID" value="POI33774.1"/>
    <property type="molecule type" value="Genomic_DNA"/>
</dbReference>
<evidence type="ECO:0000313" key="15">
    <source>
        <dbReference type="EMBL" id="POI33774.1"/>
    </source>
</evidence>
<evidence type="ECO:0000256" key="9">
    <source>
        <dbReference type="PIRSR" id="PIRSR000114-1"/>
    </source>
</evidence>
<dbReference type="Gene3D" id="3.40.50.720">
    <property type="entry name" value="NAD(P)-binding Rossmann-like Domain"/>
    <property type="match status" value="1"/>
</dbReference>
<dbReference type="Pfam" id="PF01210">
    <property type="entry name" value="NAD_Gly3P_dh_N"/>
    <property type="match status" value="1"/>
</dbReference>
<dbReference type="InterPro" id="IPR006168">
    <property type="entry name" value="G3P_DH_NAD-dep"/>
</dbReference>
<sequence>ALVPPAHGSIPPPRRGSAIAKIVGSNAARLGTFENTVNMWVLEEEVGGRRLTEIINTEHENVKYLPGHKLPPNVVAEPDLVKACSGADILLFVVPHQFIGKVCDQIKAHGVDEGPDGLRLISDIIHEKLGIEMSVLMGANIASEVAEEKFCETTIGCKNAQYGQILKELMQTPNFRVTVVQEADTVEICGALKNIVAVGAGFCDGLGFGDNTKAAVIRLGLMEMISFAKIFCKGPVTPSTFLESCGVADLITTCYGGRNRKVAEAFAKTGKSIEQLEKEMLNGQKLQGPQTSAELNHILKTKNMVDKFPLFTAVYQICYEGKPVSDVIK</sequence>
<comment type="catalytic activity">
    <reaction evidence="8">
        <text>sn-glycerol 3-phosphate + NAD(+) = dihydroxyacetone phosphate + NADH + H(+)</text>
        <dbReference type="Rhea" id="RHEA:11092"/>
        <dbReference type="ChEBI" id="CHEBI:15378"/>
        <dbReference type="ChEBI" id="CHEBI:57540"/>
        <dbReference type="ChEBI" id="CHEBI:57597"/>
        <dbReference type="ChEBI" id="CHEBI:57642"/>
        <dbReference type="ChEBI" id="CHEBI:57945"/>
        <dbReference type="EC" id="1.1.1.8"/>
    </reaction>
    <physiologicalReaction direction="left-to-right" evidence="8">
        <dbReference type="Rhea" id="RHEA:11093"/>
    </physiologicalReaction>
</comment>
<evidence type="ECO:0000256" key="8">
    <source>
        <dbReference type="ARBA" id="ARBA00048723"/>
    </source>
</evidence>
<evidence type="ECO:0000256" key="5">
    <source>
        <dbReference type="ARBA" id="ARBA00023002"/>
    </source>
</evidence>
<feature type="binding site" evidence="10">
    <location>
        <position position="287"/>
    </location>
    <ligand>
        <name>NAD(+)</name>
        <dbReference type="ChEBI" id="CHEBI:57540"/>
    </ligand>
</feature>
<dbReference type="InterPro" id="IPR013328">
    <property type="entry name" value="6PGD_dom2"/>
</dbReference>
<evidence type="ECO:0000256" key="12">
    <source>
        <dbReference type="RuleBase" id="RU361243"/>
    </source>
</evidence>
<dbReference type="EC" id="1.1.1.8" evidence="12"/>
<dbReference type="InterPro" id="IPR036291">
    <property type="entry name" value="NAD(P)-bd_dom_sf"/>
</dbReference>
<proteinExistence type="inferred from homology"/>
<dbReference type="GO" id="GO:0141152">
    <property type="term" value="F:glycerol-3-phosphate dehydrogenase (NAD+) activity"/>
    <property type="evidence" value="ECO:0007669"/>
    <property type="project" value="UniProtKB-UniRule"/>
</dbReference>
<evidence type="ECO:0000259" key="13">
    <source>
        <dbReference type="Pfam" id="PF01210"/>
    </source>
</evidence>
<evidence type="ECO:0000256" key="3">
    <source>
        <dbReference type="ARBA" id="ARBA00011738"/>
    </source>
</evidence>
<feature type="binding site" evidence="10">
    <location>
        <position position="285"/>
    </location>
    <ligand>
        <name>NAD(+)</name>
        <dbReference type="ChEBI" id="CHEBI:57540"/>
    </ligand>
</feature>
<dbReference type="GO" id="GO:0042803">
    <property type="term" value="F:protein homodimerization activity"/>
    <property type="evidence" value="ECO:0007669"/>
    <property type="project" value="InterPro"/>
</dbReference>
<dbReference type="OrthoDB" id="10263760at2759"/>
<dbReference type="FunFam" id="1.10.1040.10:FF:000084">
    <property type="entry name" value="Glycerol-3-phosphate dehydrogenase [NAD(+)], cytoplasmic"/>
    <property type="match status" value="1"/>
</dbReference>
<dbReference type="SUPFAM" id="SSF51735">
    <property type="entry name" value="NAD(P)-binding Rossmann-fold domains"/>
    <property type="match status" value="1"/>
</dbReference>
<dbReference type="InterPro" id="IPR017751">
    <property type="entry name" value="G3P_DH_NAD-dep_euk"/>
</dbReference>
<dbReference type="PANTHER" id="PTHR11728:SF32">
    <property type="entry name" value="GLYCEROL-3-PHOSPHATE DEHYDROGENASE [NAD(+)], CYTOPLASMIC"/>
    <property type="match status" value="1"/>
</dbReference>
<protein>
    <recommendedName>
        <fullName evidence="12">Glycerol-3-phosphate dehydrogenase [NAD(+)]</fullName>
        <ecNumber evidence="12">1.1.1.8</ecNumber>
    </recommendedName>
</protein>
<dbReference type="SUPFAM" id="SSF48179">
    <property type="entry name" value="6-phosphogluconate dehydrogenase C-terminal domain-like"/>
    <property type="match status" value="1"/>
</dbReference>
<accession>A0A2P4TBP9</accession>
<evidence type="ECO:0000256" key="2">
    <source>
        <dbReference type="ARBA" id="ARBA00011009"/>
    </source>
</evidence>
<comment type="caution">
    <text evidence="15">The sequence shown here is derived from an EMBL/GenBank/DDBJ whole genome shotgun (WGS) entry which is preliminary data.</text>
</comment>
<dbReference type="PRINTS" id="PR00077">
    <property type="entry name" value="GPDHDRGNASE"/>
</dbReference>
<dbReference type="GO" id="GO:0005975">
    <property type="term" value="P:carbohydrate metabolic process"/>
    <property type="evidence" value="ECO:0007669"/>
    <property type="project" value="InterPro"/>
</dbReference>
<comment type="subunit">
    <text evidence="3">Homodimer.</text>
</comment>
<organism evidence="15 16">
    <name type="scientific">Bambusicola thoracicus</name>
    <name type="common">Chinese bamboo-partridge</name>
    <name type="synonym">Perdix thoracica</name>
    <dbReference type="NCBI Taxonomy" id="9083"/>
    <lineage>
        <taxon>Eukaryota</taxon>
        <taxon>Metazoa</taxon>
        <taxon>Chordata</taxon>
        <taxon>Craniata</taxon>
        <taxon>Vertebrata</taxon>
        <taxon>Euteleostomi</taxon>
        <taxon>Archelosauria</taxon>
        <taxon>Archosauria</taxon>
        <taxon>Dinosauria</taxon>
        <taxon>Saurischia</taxon>
        <taxon>Theropoda</taxon>
        <taxon>Coelurosauria</taxon>
        <taxon>Aves</taxon>
        <taxon>Neognathae</taxon>
        <taxon>Galloanserae</taxon>
        <taxon>Galliformes</taxon>
        <taxon>Phasianidae</taxon>
        <taxon>Perdicinae</taxon>
        <taxon>Bambusicola</taxon>
    </lineage>
</organism>
<feature type="active site" description="Proton acceptor" evidence="9">
    <location>
        <position position="193"/>
    </location>
</feature>
<gene>
    <name evidence="15" type="ORF">CIB84_002475</name>
</gene>
<dbReference type="Proteomes" id="UP000237246">
    <property type="component" value="Unassembled WGS sequence"/>
</dbReference>
<dbReference type="PIRSF" id="PIRSF000114">
    <property type="entry name" value="Glycerol-3-P_dh"/>
    <property type="match status" value="1"/>
</dbReference>
<feature type="binding site" evidence="10">
    <location>
        <position position="98"/>
    </location>
    <ligand>
        <name>NAD(+)</name>
        <dbReference type="ChEBI" id="CHEBI:57540"/>
    </ligand>
</feature>
<dbReference type="InterPro" id="IPR011128">
    <property type="entry name" value="G3P_DH_NAD-dep_N"/>
</dbReference>
<keyword evidence="5 11" id="KW-0560">Oxidoreductase</keyword>
<feature type="domain" description="Glycerol-3-phosphate dehydrogenase NAD-dependent C-terminal" evidence="14">
    <location>
        <begin position="184"/>
        <end position="328"/>
    </location>
</feature>
<evidence type="ECO:0000256" key="6">
    <source>
        <dbReference type="ARBA" id="ARBA00023027"/>
    </source>
</evidence>
<evidence type="ECO:0000256" key="11">
    <source>
        <dbReference type="RuleBase" id="RU000437"/>
    </source>
</evidence>
<dbReference type="InterPro" id="IPR008927">
    <property type="entry name" value="6-PGluconate_DH-like_C_sf"/>
</dbReference>
<dbReference type="AlphaFoldDB" id="A0A2P4TBP9"/>
<feature type="binding site" evidence="10">
    <location>
        <position position="142"/>
    </location>
    <ligand>
        <name>NAD(+)</name>
        <dbReference type="ChEBI" id="CHEBI:57540"/>
    </ligand>
</feature>
<comment type="function">
    <text evidence="7">Has glycerol-3-phosphate dehydrogenase activity.</text>
</comment>
<dbReference type="InterPro" id="IPR006109">
    <property type="entry name" value="G3P_DH_NAD-dep_C"/>
</dbReference>
<keyword evidence="16" id="KW-1185">Reference proteome</keyword>
<evidence type="ECO:0000256" key="4">
    <source>
        <dbReference type="ARBA" id="ARBA00022490"/>
    </source>
</evidence>
<reference evidence="15 16" key="1">
    <citation type="submission" date="2018-01" db="EMBL/GenBank/DDBJ databases">
        <title>Comparison of the Chinese Bamboo Partridge and Red Junglefowl genome sequences highlights the importance of demography in genome evolution.</title>
        <authorList>
            <person name="Tiley G.P."/>
            <person name="Kimball R.T."/>
            <person name="Braun E.L."/>
            <person name="Burleigh J.G."/>
        </authorList>
    </citation>
    <scope>NUCLEOTIDE SEQUENCE [LARGE SCALE GENOMIC DNA]</scope>
    <source>
        <strain evidence="15">RTK389</strain>
        <tissue evidence="15">Blood</tissue>
    </source>
</reference>
<dbReference type="GO" id="GO:0005829">
    <property type="term" value="C:cytosol"/>
    <property type="evidence" value="ECO:0007669"/>
    <property type="project" value="TreeGrafter"/>
</dbReference>
<feature type="non-terminal residue" evidence="15">
    <location>
        <position position="1"/>
    </location>
</feature>
<evidence type="ECO:0000259" key="14">
    <source>
        <dbReference type="Pfam" id="PF07479"/>
    </source>
</evidence>
<name>A0A2P4TBP9_BAMTH</name>
<keyword evidence="4" id="KW-0963">Cytoplasm</keyword>
<dbReference type="NCBIfam" id="TIGR03376">
    <property type="entry name" value="glycerol3P_DH"/>
    <property type="match status" value="1"/>
</dbReference>
<feature type="binding site" evidence="10">
    <location>
        <position position="258"/>
    </location>
    <ligand>
        <name>NAD(+)</name>
        <dbReference type="ChEBI" id="CHEBI:57540"/>
    </ligand>
</feature>
<comment type="subcellular location">
    <subcellularLocation>
        <location evidence="1">Cytoplasm</location>
    </subcellularLocation>
</comment>
<dbReference type="PANTHER" id="PTHR11728">
    <property type="entry name" value="GLYCEROL-3-PHOSPHATE DEHYDROGENASE"/>
    <property type="match status" value="1"/>
</dbReference>
<evidence type="ECO:0000313" key="16">
    <source>
        <dbReference type="Proteomes" id="UP000237246"/>
    </source>
</evidence>
<evidence type="ECO:0000256" key="7">
    <source>
        <dbReference type="ARBA" id="ARBA00037527"/>
    </source>
</evidence>
<dbReference type="GO" id="GO:0046168">
    <property type="term" value="P:glycerol-3-phosphate catabolic process"/>
    <property type="evidence" value="ECO:0007669"/>
    <property type="project" value="UniProtKB-UniRule"/>
</dbReference>
<dbReference type="PROSITE" id="PS00957">
    <property type="entry name" value="NAD_G3PDH"/>
    <property type="match status" value="1"/>
</dbReference>
<dbReference type="Pfam" id="PF07479">
    <property type="entry name" value="NAD_Gly3P_dh_C"/>
    <property type="match status" value="1"/>
</dbReference>
<evidence type="ECO:0000256" key="10">
    <source>
        <dbReference type="PIRSR" id="PIRSR000114-3"/>
    </source>
</evidence>
<feature type="domain" description="Glycerol-3-phosphate dehydrogenase NAD-dependent N-terminal" evidence="13">
    <location>
        <begin position="16"/>
        <end position="161"/>
    </location>
</feature>
<dbReference type="Gene3D" id="1.10.1040.10">
    <property type="entry name" value="N-(1-d-carboxylethyl)-l-norvaline Dehydrogenase, domain 2"/>
    <property type="match status" value="1"/>
</dbReference>
<comment type="similarity">
    <text evidence="2 11">Belongs to the NAD-dependent glycerol-3-phosphate dehydrogenase family.</text>
</comment>
<keyword evidence="6 10" id="KW-0520">NAD</keyword>
<evidence type="ECO:0000256" key="1">
    <source>
        <dbReference type="ARBA" id="ARBA00004496"/>
    </source>
</evidence>